<evidence type="ECO:0000256" key="2">
    <source>
        <dbReference type="ARBA" id="ARBA00022448"/>
    </source>
</evidence>
<dbReference type="Proteomes" id="UP000013521">
    <property type="component" value="Unassembled WGS sequence"/>
</dbReference>
<evidence type="ECO:0000256" key="3">
    <source>
        <dbReference type="ARBA" id="ARBA00022692"/>
    </source>
</evidence>
<dbReference type="GO" id="GO:0022857">
    <property type="term" value="F:transmembrane transporter activity"/>
    <property type="evidence" value="ECO:0007669"/>
    <property type="project" value="TreeGrafter"/>
</dbReference>
<keyword evidence="3 6" id="KW-0812">Transmembrane</keyword>
<feature type="transmembrane region" description="Helical" evidence="6">
    <location>
        <begin position="124"/>
        <end position="144"/>
    </location>
</feature>
<dbReference type="PANTHER" id="PTHR43791:SF65">
    <property type="entry name" value="MAJOR FACILITATOR SUPERFAMILY (MFS) PROFILE DOMAIN-CONTAINING PROTEIN-RELATED"/>
    <property type="match status" value="1"/>
</dbReference>
<dbReference type="OMA" id="CIMNIAL"/>
<gene>
    <name evidence="7" type="ORF">UCRNP2_677</name>
</gene>
<evidence type="ECO:0000256" key="5">
    <source>
        <dbReference type="ARBA" id="ARBA00023136"/>
    </source>
</evidence>
<name>R1GVZ9_BOTPV</name>
<dbReference type="EMBL" id="KB915730">
    <property type="protein sequence ID" value="EOD52526.1"/>
    <property type="molecule type" value="Genomic_DNA"/>
</dbReference>
<evidence type="ECO:0000256" key="6">
    <source>
        <dbReference type="SAM" id="Phobius"/>
    </source>
</evidence>
<evidence type="ECO:0000313" key="8">
    <source>
        <dbReference type="Proteomes" id="UP000013521"/>
    </source>
</evidence>
<protein>
    <submittedName>
        <fullName evidence="7">Putative mfs transporter protein</fullName>
    </submittedName>
</protein>
<organism evidence="7 8">
    <name type="scientific">Botryosphaeria parva (strain UCR-NP2)</name>
    <name type="common">Grapevine canker fungus</name>
    <name type="synonym">Neofusicoccum parvum</name>
    <dbReference type="NCBI Taxonomy" id="1287680"/>
    <lineage>
        <taxon>Eukaryota</taxon>
        <taxon>Fungi</taxon>
        <taxon>Dikarya</taxon>
        <taxon>Ascomycota</taxon>
        <taxon>Pezizomycotina</taxon>
        <taxon>Dothideomycetes</taxon>
        <taxon>Dothideomycetes incertae sedis</taxon>
        <taxon>Botryosphaeriales</taxon>
        <taxon>Botryosphaeriaceae</taxon>
        <taxon>Neofusicoccum</taxon>
    </lineage>
</organism>
<feature type="transmembrane region" description="Helical" evidence="6">
    <location>
        <begin position="59"/>
        <end position="77"/>
    </location>
</feature>
<dbReference type="SUPFAM" id="SSF103473">
    <property type="entry name" value="MFS general substrate transporter"/>
    <property type="match status" value="1"/>
</dbReference>
<comment type="subcellular location">
    <subcellularLocation>
        <location evidence="1">Membrane</location>
        <topology evidence="1">Multi-pass membrane protein</topology>
    </subcellularLocation>
</comment>
<sequence>MPPGPTQTANWARGKTGWFTEREETIMVNRVIREDPSKSDMHNREALTPKMLWQSLRDFDIWPLYLLGLTFQIPMSTPSNYLTLTLKTLGFDTFTTNLLVIPSQVLHIFTMLGITYLAEVINSLCLTAVISQIWALPFVIVLYVMDINKLNQWVAWAIMTIFLSYPSPHPIQVAWNSRISNTVRSHDKPRYRQGNRALLAICIMNIALYGLTKGYYMWRNNTKAAKWNAMTAEQREEYLATTTDEGNKRLDFQFHH</sequence>
<dbReference type="GO" id="GO:0016020">
    <property type="term" value="C:membrane"/>
    <property type="evidence" value="ECO:0007669"/>
    <property type="project" value="UniProtKB-SubCell"/>
</dbReference>
<accession>R1GVZ9</accession>
<dbReference type="AlphaFoldDB" id="R1GVZ9"/>
<keyword evidence="4 6" id="KW-1133">Transmembrane helix</keyword>
<dbReference type="PANTHER" id="PTHR43791">
    <property type="entry name" value="PERMEASE-RELATED"/>
    <property type="match status" value="1"/>
</dbReference>
<keyword evidence="2" id="KW-0813">Transport</keyword>
<proteinExistence type="predicted"/>
<feature type="transmembrane region" description="Helical" evidence="6">
    <location>
        <begin position="97"/>
        <end position="117"/>
    </location>
</feature>
<dbReference type="KEGG" id="npa:UCRNP2_677"/>
<dbReference type="eggNOG" id="KOG2533">
    <property type="taxonomic scope" value="Eukaryota"/>
</dbReference>
<evidence type="ECO:0000256" key="1">
    <source>
        <dbReference type="ARBA" id="ARBA00004141"/>
    </source>
</evidence>
<feature type="transmembrane region" description="Helical" evidence="6">
    <location>
        <begin position="197"/>
        <end position="218"/>
    </location>
</feature>
<evidence type="ECO:0000313" key="7">
    <source>
        <dbReference type="EMBL" id="EOD52526.1"/>
    </source>
</evidence>
<feature type="transmembrane region" description="Helical" evidence="6">
    <location>
        <begin position="150"/>
        <end position="168"/>
    </location>
</feature>
<reference evidence="8" key="1">
    <citation type="journal article" date="2013" name="Genome Announc.">
        <title>Draft genome sequence of Neofusicoccum parvum isolate UCR-NP2, a fungal vascular pathogen associated with grapevine cankers.</title>
        <authorList>
            <person name="Blanco-Ulate B."/>
            <person name="Rolshausen P."/>
            <person name="Cantu D."/>
        </authorList>
    </citation>
    <scope>NUCLEOTIDE SEQUENCE [LARGE SCALE GENOMIC DNA]</scope>
    <source>
        <strain evidence="8">UCR-NP2</strain>
    </source>
</reference>
<dbReference type="InterPro" id="IPR036259">
    <property type="entry name" value="MFS_trans_sf"/>
</dbReference>
<dbReference type="OrthoDB" id="1935484at2759"/>
<keyword evidence="5 6" id="KW-0472">Membrane</keyword>
<dbReference type="HOGENOM" id="CLU_001265_2_0_1"/>
<evidence type="ECO:0000256" key="4">
    <source>
        <dbReference type="ARBA" id="ARBA00022989"/>
    </source>
</evidence>